<dbReference type="Proteomes" id="UP000008076">
    <property type="component" value="Unassembled WGS sequence"/>
</dbReference>
<keyword evidence="2" id="KW-1185">Reference proteome</keyword>
<gene>
    <name evidence="1" type="ORF">EDI_267750</name>
</gene>
<dbReference type="Gene3D" id="2.30.320.10">
    <property type="entry name" value="YwqG-like"/>
    <property type="match status" value="1"/>
</dbReference>
<evidence type="ECO:0008006" key="3">
    <source>
        <dbReference type="Google" id="ProtNLM"/>
    </source>
</evidence>
<sequence>MTSNEKFEKIAKEIMSSTIKKIVRFKCSDKPASRYNCKLGGTPYLPKGFEYPKDLTTGKPLSFLMQINFEEFEALENYPTKGILQFYILVDDSYDYGVNYEDITNQEKFRVVYFETIEKDESKLQEAPIIERYKRNNPIRTPCLLIPEHGEMGISPSCYQLDNAIDKYAMKFELDDEEKGDLSDYLYDFLNVENDIHIGGYSSFTKDDIQDVSDQGLTEALLQIGSISGAPNNLEYIIWGDSGIANFYISLEDLKACKFTRVGYVWDCC</sequence>
<protein>
    <recommendedName>
        <fullName evidence="3">DUF1963 domain-containing protein</fullName>
    </recommendedName>
</protein>
<dbReference type="KEGG" id="edi:EDI_267750"/>
<dbReference type="RefSeq" id="XP_001737633.1">
    <property type="nucleotide sequence ID" value="XM_001737581.1"/>
</dbReference>
<dbReference type="InterPro" id="IPR015315">
    <property type="entry name" value="DUF1963"/>
</dbReference>
<dbReference type="PANTHER" id="PTHR36436">
    <property type="entry name" value="SLL5081 PROTEIN"/>
    <property type="match status" value="1"/>
</dbReference>
<evidence type="ECO:0000313" key="2">
    <source>
        <dbReference type="Proteomes" id="UP000008076"/>
    </source>
</evidence>
<dbReference type="EMBL" id="DS549297">
    <property type="protein sequence ID" value="EDR26071.1"/>
    <property type="molecule type" value="Genomic_DNA"/>
</dbReference>
<dbReference type="VEuPathDB" id="AmoebaDB:EDI_267750"/>
<dbReference type="AlphaFoldDB" id="B0EHC5"/>
<dbReference type="OMA" id="FIAQFNF"/>
<dbReference type="SUPFAM" id="SSF103032">
    <property type="entry name" value="Hypothetical protein YwqG"/>
    <property type="match status" value="1"/>
</dbReference>
<organism evidence="2">
    <name type="scientific">Entamoeba dispar (strain ATCC PRA-260 / SAW760)</name>
    <dbReference type="NCBI Taxonomy" id="370354"/>
    <lineage>
        <taxon>Eukaryota</taxon>
        <taxon>Amoebozoa</taxon>
        <taxon>Evosea</taxon>
        <taxon>Archamoebae</taxon>
        <taxon>Mastigamoebida</taxon>
        <taxon>Entamoebidae</taxon>
        <taxon>Entamoeba</taxon>
    </lineage>
</organism>
<proteinExistence type="predicted"/>
<dbReference type="PANTHER" id="PTHR36436:SF6">
    <property type="entry name" value="SLL5081 PROTEIN"/>
    <property type="match status" value="1"/>
</dbReference>
<dbReference type="Pfam" id="PF09234">
    <property type="entry name" value="DUF1963"/>
    <property type="match status" value="1"/>
</dbReference>
<name>B0EHC5_ENTDS</name>
<dbReference type="eggNOG" id="ENOG502S4KN">
    <property type="taxonomic scope" value="Eukaryota"/>
</dbReference>
<dbReference type="InterPro" id="IPR035948">
    <property type="entry name" value="YwqG-like_sf"/>
</dbReference>
<evidence type="ECO:0000313" key="1">
    <source>
        <dbReference type="EMBL" id="EDR26071.1"/>
    </source>
</evidence>
<accession>B0EHC5</accession>
<dbReference type="GeneID" id="5882683"/>
<reference evidence="2" key="1">
    <citation type="submission" date="2007-12" db="EMBL/GenBank/DDBJ databases">
        <title>Annotation of Entamoeba dispar SAW760.</title>
        <authorList>
            <person name="Lorenzi H."/>
            <person name="Inman J."/>
            <person name="Schobel S."/>
            <person name="Amedeo P."/>
            <person name="Caler E."/>
        </authorList>
    </citation>
    <scope>NUCLEOTIDE SEQUENCE [LARGE SCALE GENOMIC DNA]</scope>
    <source>
        <strain evidence="2">ATCC PRA-260 / SAW760</strain>
    </source>
</reference>
<dbReference type="OrthoDB" id="24953at2759"/>